<name>A0ABP7H3P4_9FLAO</name>
<keyword evidence="1" id="KW-0812">Transmembrane</keyword>
<dbReference type="InterPro" id="IPR035986">
    <property type="entry name" value="PKD_dom_sf"/>
</dbReference>
<keyword evidence="1" id="KW-0472">Membrane</keyword>
<evidence type="ECO:0000256" key="1">
    <source>
        <dbReference type="SAM" id="Phobius"/>
    </source>
</evidence>
<gene>
    <name evidence="2" type="ORF">GCM10022271_13710</name>
</gene>
<dbReference type="InterPro" id="IPR049804">
    <property type="entry name" value="Choice_anch_L"/>
</dbReference>
<protein>
    <recommendedName>
        <fullName evidence="4">T9SS type B sorting domain-containing protein</fullName>
    </recommendedName>
</protein>
<accession>A0ABP7H3P4</accession>
<dbReference type="NCBIfam" id="TIGR04131">
    <property type="entry name" value="Bac_Flav_CTERM"/>
    <property type="match status" value="1"/>
</dbReference>
<evidence type="ECO:0000313" key="2">
    <source>
        <dbReference type="EMBL" id="GAA3782663.1"/>
    </source>
</evidence>
<comment type="caution">
    <text evidence="2">The sequence shown here is derived from an EMBL/GenBank/DDBJ whole genome shotgun (WGS) entry which is preliminary data.</text>
</comment>
<organism evidence="2 3">
    <name type="scientific">Corallibacter vietnamensis</name>
    <dbReference type="NCBI Taxonomy" id="904130"/>
    <lineage>
        <taxon>Bacteria</taxon>
        <taxon>Pseudomonadati</taxon>
        <taxon>Bacteroidota</taxon>
        <taxon>Flavobacteriia</taxon>
        <taxon>Flavobacteriales</taxon>
        <taxon>Flavobacteriaceae</taxon>
        <taxon>Corallibacter</taxon>
    </lineage>
</organism>
<evidence type="ECO:0000313" key="3">
    <source>
        <dbReference type="Proteomes" id="UP001501456"/>
    </source>
</evidence>
<proteinExistence type="predicted"/>
<dbReference type="SUPFAM" id="SSF49299">
    <property type="entry name" value="PKD domain"/>
    <property type="match status" value="1"/>
</dbReference>
<dbReference type="InterPro" id="IPR026341">
    <property type="entry name" value="T9SS_type_B"/>
</dbReference>
<evidence type="ECO:0008006" key="4">
    <source>
        <dbReference type="Google" id="ProtNLM"/>
    </source>
</evidence>
<dbReference type="Pfam" id="PF13585">
    <property type="entry name" value="CHU_C"/>
    <property type="match status" value="1"/>
</dbReference>
<keyword evidence="3" id="KW-1185">Reference proteome</keyword>
<sequence>MTNLDRTESASFKSLRYIYVVITALISHVFYAQQIQIVDNLSPSQLIEEHLAIGCVEVSDITSSINGSVNQINSYGYFERGSSNFPFENGIVLTTGSAISAGNTQNTITLNEGDTNWGTDSDLENALGITNTLNATSIEFNFTSVTNQIQFNYILASEEYYANFPCDYSDGFAFLIKEAGSTMPYTNIAIIPGTNTSVNTNTIHEEIVGICPAQNEAYFEGYNIGDTNFNGRTTVMTATANIEPYVEYHIKLIVADQSDESYDSAVFIEGNSFNSSVDLGSDISTCANNTTLNAEIDNNNASYEWYFNNGVINGETTPSLNVTESGEYRVLIRIPLNNDFCEIEDSVQVNLNDAQTLSGITNFTLCDTAENDGIRVFNLDTKTPEILALLAPSNYSISYHLSENDAITNNNSLSSLIQNSNNPQTLFVRIEDIDNGCLTYAQFDLIVNPSPEIVEPEPLIICDPDAANGATQVDLTQLNDEVSNNNPDVIITYHYSQTDANTGDNPINSIFVNTNSNQNVFIRVTNPDTGCSDTTSVSITLLETPQINSDPQTINACEDDDDGFETFDLSTVINDVLQGLTNVTVTFHTTNQDAQTGDNPIQDITNYENTTPNVQVVYVRVVSDDNDCPAISTVTLYSNILESETNIRNFYRCDDASNDGISNFNLTNIANTIINGLPNTTVAFYENEQDQLNETNAIDQNTPYQVTSSPHTLYITISNDDCTHLSSINLIINPPVIIQPLSPVDYCDTDDDGFTSIDLSTFDTYFGEGITDPQVSYYLTQQNADDLEGELPPFYTNISNPQTLYISVRNGSTGCRDTAEIQINVIPAPTVIQPSDIIICDDNQDGFYIVNLDDKISEMISDTTNLNISFFTSLNDANNNIDAIENTDTYNANTQTIYSRIESDITSCYAVAVFDIIINTEPYFPEISNYSNCESDGNQTAEFVFINKDEEILDGQTGKRVLYFTEENHAINRTNIIDKTVAYTNTSNPQTIYVRTENISDVSCYNTASFSIDVGSNPIYNTPLDQAVCDDISNDGQEIFDLSIVTNQISLNSPENLTITYHRTLNEANNAQNSLPLDFANEENPQQIYARIDNGTHCFGIAEFGLQVIQVPIVNSAPEIVLCDDDYDEITTFDLTVSESEVLNIRQDDIAISYHADLNDVENHIEIQNPNAYNNTSNPQTVYIKITNTISLCYVSVPIDLHVNIPPQILAPLVQVCEPDNLTYNLSDALPTLIGNQQNIETTFYANLTNAENESNALDTNYTYTSYNDTIYVRAENTLTNCVQISSFNLIINPTPVAHSTPNLETCDDDFDAMHLFDLSDQTPIILGNQSANQYTVSYFELEEEAIDNVNTIQDLNYVAYDNQTLYARIENNTTNCFSITSFDIFVHRKPELNIPDQTVCLNSLPLVVSADTGFASDSYQWSTNATTPTIDITQVGTYSVTVTTPYGCSTSTTFNVIESEQATIEFTETVDFSDPNNITVTISGIGDYVYILDGGAPQESNTFYNVTLGPHTIEVYDLNGCASAIKEIVVVDAPLFFTPNNDGQNDVWQITGIEKLEGTIVYIFDRYGKLLKTLSHTSIGWDGTYNNSPMPTSDYWFLAKVKKDESEFEVKGHFTLKR</sequence>
<dbReference type="EMBL" id="BAABBI010000001">
    <property type="protein sequence ID" value="GAA3782663.1"/>
    <property type="molecule type" value="Genomic_DNA"/>
</dbReference>
<dbReference type="RefSeq" id="WP_344728668.1">
    <property type="nucleotide sequence ID" value="NZ_BAABBI010000001.1"/>
</dbReference>
<dbReference type="NCBIfam" id="NF038133">
    <property type="entry name" value="choice_anch_L"/>
    <property type="match status" value="1"/>
</dbReference>
<keyword evidence="1" id="KW-1133">Transmembrane helix</keyword>
<reference evidence="3" key="1">
    <citation type="journal article" date="2019" name="Int. J. Syst. Evol. Microbiol.">
        <title>The Global Catalogue of Microorganisms (GCM) 10K type strain sequencing project: providing services to taxonomists for standard genome sequencing and annotation.</title>
        <authorList>
            <consortium name="The Broad Institute Genomics Platform"/>
            <consortium name="The Broad Institute Genome Sequencing Center for Infectious Disease"/>
            <person name="Wu L."/>
            <person name="Ma J."/>
        </authorList>
    </citation>
    <scope>NUCLEOTIDE SEQUENCE [LARGE SCALE GENOMIC DNA]</scope>
    <source>
        <strain evidence="3">JCM 17525</strain>
    </source>
</reference>
<dbReference type="Proteomes" id="UP001501456">
    <property type="component" value="Unassembled WGS sequence"/>
</dbReference>
<feature type="transmembrane region" description="Helical" evidence="1">
    <location>
        <begin position="15"/>
        <end position="32"/>
    </location>
</feature>